<gene>
    <name evidence="6" type="ORF">PMAYCL1PPCAC_23205</name>
</gene>
<proteinExistence type="predicted"/>
<feature type="non-terminal residue" evidence="6">
    <location>
        <position position="1"/>
    </location>
</feature>
<sequence length="169" mass="18642">TLYIAYHFYNLFSNLYLTDLVCMVPSNYLGEAKGNWWNVSLGCCVLAVVVYAVVGIRITTSNVRGHETRLFKSLLVILATVVFGYVGTFATANILVANIKNIDFKMGILMDLIIGIPVNISLATNYLVYYATSSDYRRVFKGQIAFLTRKTSTVKVIGRASTTAGTSQV</sequence>
<keyword evidence="7" id="KW-1185">Reference proteome</keyword>
<dbReference type="GO" id="GO:0016020">
    <property type="term" value="C:membrane"/>
    <property type="evidence" value="ECO:0007669"/>
    <property type="project" value="UniProtKB-SubCell"/>
</dbReference>
<dbReference type="SMART" id="SM01381">
    <property type="entry name" value="7TM_GPCR_Srsx"/>
    <property type="match status" value="1"/>
</dbReference>
<feature type="transmembrane region" description="Helical" evidence="5">
    <location>
        <begin position="74"/>
        <end position="96"/>
    </location>
</feature>
<dbReference type="InterPro" id="IPR047130">
    <property type="entry name" value="7TM_GPCR_Srsx_nematod"/>
</dbReference>
<dbReference type="AlphaFoldDB" id="A0AAN5I6D7"/>
<feature type="transmembrane region" description="Helical" evidence="5">
    <location>
        <begin position="108"/>
        <end position="131"/>
    </location>
</feature>
<dbReference type="PANTHER" id="PTHR23360:SF5">
    <property type="entry name" value="G-PROTEIN COUPLED RECEPTORS FAMILY 1 PROFILE DOMAIN-CONTAINING PROTEIN"/>
    <property type="match status" value="1"/>
</dbReference>
<evidence type="ECO:0000256" key="5">
    <source>
        <dbReference type="SAM" id="Phobius"/>
    </source>
</evidence>
<comment type="caution">
    <text evidence="6">The sequence shown here is derived from an EMBL/GenBank/DDBJ whole genome shotgun (WGS) entry which is preliminary data.</text>
</comment>
<evidence type="ECO:0000313" key="7">
    <source>
        <dbReference type="Proteomes" id="UP001328107"/>
    </source>
</evidence>
<dbReference type="GO" id="GO:0004930">
    <property type="term" value="F:G protein-coupled receptor activity"/>
    <property type="evidence" value="ECO:0007669"/>
    <property type="project" value="InterPro"/>
</dbReference>
<name>A0AAN5I6D7_9BILA</name>
<feature type="transmembrane region" description="Helical" evidence="5">
    <location>
        <begin position="36"/>
        <end position="54"/>
    </location>
</feature>
<feature type="non-terminal residue" evidence="6">
    <location>
        <position position="169"/>
    </location>
</feature>
<evidence type="ECO:0000313" key="6">
    <source>
        <dbReference type="EMBL" id="GMR53010.1"/>
    </source>
</evidence>
<dbReference type="EMBL" id="BTRK01000005">
    <property type="protein sequence ID" value="GMR53010.1"/>
    <property type="molecule type" value="Genomic_DNA"/>
</dbReference>
<evidence type="ECO:0000256" key="1">
    <source>
        <dbReference type="ARBA" id="ARBA00004370"/>
    </source>
</evidence>
<evidence type="ECO:0008006" key="8">
    <source>
        <dbReference type="Google" id="ProtNLM"/>
    </source>
</evidence>
<dbReference type="Proteomes" id="UP001328107">
    <property type="component" value="Unassembled WGS sequence"/>
</dbReference>
<dbReference type="PANTHER" id="PTHR23360">
    <property type="entry name" value="G-PROTEIN COUPLED RECEPTORS FAMILY 1 PROFILE DOMAIN-CONTAINING PROTEIN-RELATED"/>
    <property type="match status" value="1"/>
</dbReference>
<dbReference type="Pfam" id="PF10320">
    <property type="entry name" value="7TM_GPCR_Srsx"/>
    <property type="match status" value="1"/>
</dbReference>
<evidence type="ECO:0000256" key="2">
    <source>
        <dbReference type="ARBA" id="ARBA00022692"/>
    </source>
</evidence>
<comment type="subcellular location">
    <subcellularLocation>
        <location evidence="1">Membrane</location>
    </subcellularLocation>
</comment>
<accession>A0AAN5I6D7</accession>
<dbReference type="InterPro" id="IPR019424">
    <property type="entry name" value="7TM_GPCR_Srsx"/>
</dbReference>
<keyword evidence="2 5" id="KW-0812">Transmembrane</keyword>
<evidence type="ECO:0000256" key="4">
    <source>
        <dbReference type="ARBA" id="ARBA00023136"/>
    </source>
</evidence>
<keyword evidence="3 5" id="KW-1133">Transmembrane helix</keyword>
<protein>
    <recommendedName>
        <fullName evidence="8">G protein-coupled receptor</fullName>
    </recommendedName>
</protein>
<evidence type="ECO:0000256" key="3">
    <source>
        <dbReference type="ARBA" id="ARBA00022989"/>
    </source>
</evidence>
<reference evidence="7" key="1">
    <citation type="submission" date="2022-10" db="EMBL/GenBank/DDBJ databases">
        <title>Genome assembly of Pristionchus species.</title>
        <authorList>
            <person name="Yoshida K."/>
            <person name="Sommer R.J."/>
        </authorList>
    </citation>
    <scope>NUCLEOTIDE SEQUENCE [LARGE SCALE GENOMIC DNA]</scope>
    <source>
        <strain evidence="7">RS5460</strain>
    </source>
</reference>
<keyword evidence="4 5" id="KW-0472">Membrane</keyword>
<dbReference type="InterPro" id="IPR000276">
    <property type="entry name" value="GPCR_Rhodpsn"/>
</dbReference>
<organism evidence="6 7">
    <name type="scientific">Pristionchus mayeri</name>
    <dbReference type="NCBI Taxonomy" id="1317129"/>
    <lineage>
        <taxon>Eukaryota</taxon>
        <taxon>Metazoa</taxon>
        <taxon>Ecdysozoa</taxon>
        <taxon>Nematoda</taxon>
        <taxon>Chromadorea</taxon>
        <taxon>Rhabditida</taxon>
        <taxon>Rhabditina</taxon>
        <taxon>Diplogasteromorpha</taxon>
        <taxon>Diplogasteroidea</taxon>
        <taxon>Neodiplogasteridae</taxon>
        <taxon>Pristionchus</taxon>
    </lineage>
</organism>